<sequence length="261" mass="26947">MTLNKQLINLLGILLLVVVLVLGVALIGMPMFAQAQTINANADSVDQSNAVYQTQIDALSAADDRIDEIDRNLAELRSEIAAAPKLDDIHEIVDAAAETADIRIESVVAGELEQWTPRTGLDADGNPVAEAAASTGAADAASTEQTDTDSAVSDAAVPETTAPAAPGGSDESPQMQVLVTVTVDLTLPYALPGAEDDDSDSGDAEDVDTAAVRAEMTADAQKAAAFVDALGAGPRLLSPINLEYSTGKLTLSVLTFTRTEG</sequence>
<dbReference type="RefSeq" id="WP_183499092.1">
    <property type="nucleotide sequence ID" value="NZ_BAABCO010000001.1"/>
</dbReference>
<gene>
    <name evidence="2" type="ORF">BKA10_001217</name>
</gene>
<dbReference type="EMBL" id="JACIFH010000001">
    <property type="protein sequence ID" value="MBB4139423.1"/>
    <property type="molecule type" value="Genomic_DNA"/>
</dbReference>
<dbReference type="AlphaFoldDB" id="A0AA40SNC7"/>
<evidence type="ECO:0000256" key="1">
    <source>
        <dbReference type="SAM" id="MobiDB-lite"/>
    </source>
</evidence>
<feature type="region of interest" description="Disordered" evidence="1">
    <location>
        <begin position="115"/>
        <end position="174"/>
    </location>
</feature>
<evidence type="ECO:0000313" key="2">
    <source>
        <dbReference type="EMBL" id="MBB4139423.1"/>
    </source>
</evidence>
<protein>
    <submittedName>
        <fullName evidence="2">Cytoskeletal protein RodZ</fullName>
    </submittedName>
</protein>
<proteinExistence type="predicted"/>
<comment type="caution">
    <text evidence="2">The sequence shown here is derived from an EMBL/GenBank/DDBJ whole genome shotgun (WGS) entry which is preliminary data.</text>
</comment>
<reference evidence="2 3" key="1">
    <citation type="submission" date="2020-08" db="EMBL/GenBank/DDBJ databases">
        <title>Sequencing the genomes of 1000 actinobacteria strains.</title>
        <authorList>
            <person name="Klenk H.-P."/>
        </authorList>
    </citation>
    <scope>NUCLEOTIDE SEQUENCE [LARGE SCALE GENOMIC DNA]</scope>
    <source>
        <strain evidence="2 3">DSM 19600</strain>
    </source>
</reference>
<dbReference type="Proteomes" id="UP000549113">
    <property type="component" value="Unassembled WGS sequence"/>
</dbReference>
<keyword evidence="3" id="KW-1185">Reference proteome</keyword>
<feature type="compositionally biased region" description="Low complexity" evidence="1">
    <location>
        <begin position="155"/>
        <end position="166"/>
    </location>
</feature>
<evidence type="ECO:0000313" key="3">
    <source>
        <dbReference type="Proteomes" id="UP000549113"/>
    </source>
</evidence>
<name>A0AA40SNC7_9MICO</name>
<feature type="compositionally biased region" description="Low complexity" evidence="1">
    <location>
        <begin position="129"/>
        <end position="144"/>
    </location>
</feature>
<organism evidence="2 3">
    <name type="scientific">Microbacterium invictum</name>
    <dbReference type="NCBI Taxonomy" id="515415"/>
    <lineage>
        <taxon>Bacteria</taxon>
        <taxon>Bacillati</taxon>
        <taxon>Actinomycetota</taxon>
        <taxon>Actinomycetes</taxon>
        <taxon>Micrococcales</taxon>
        <taxon>Microbacteriaceae</taxon>
        <taxon>Microbacterium</taxon>
    </lineage>
</organism>
<accession>A0AA40SNC7</accession>